<protein>
    <submittedName>
        <fullName evidence="2">Quinol monooxygenase YgiN</fullName>
    </submittedName>
</protein>
<evidence type="ECO:0000259" key="1">
    <source>
        <dbReference type="PROSITE" id="PS51725"/>
    </source>
</evidence>
<comment type="caution">
    <text evidence="2">The sequence shown here is derived from an EMBL/GenBank/DDBJ whole genome shotgun (WGS) entry which is preliminary data.</text>
</comment>
<dbReference type="AlphaFoldDB" id="A0A4R6VFD2"/>
<dbReference type="PANTHER" id="PTHR33336:SF15">
    <property type="entry name" value="ABM DOMAIN-CONTAINING PROTEIN"/>
    <property type="match status" value="1"/>
</dbReference>
<dbReference type="SUPFAM" id="SSF54909">
    <property type="entry name" value="Dimeric alpha+beta barrel"/>
    <property type="match status" value="1"/>
</dbReference>
<keyword evidence="2" id="KW-0503">Monooxygenase</keyword>
<sequence length="94" mass="10957">MIIVIARFRVKPAATQNFIAECNRLITETRKEQGCISYKLHQDREQANDFAFIEYWDSKEDLERHSASAHFAEIVPQLAEMCEIPPQVQTFTEL</sequence>
<evidence type="ECO:0000313" key="3">
    <source>
        <dbReference type="Proteomes" id="UP000295657"/>
    </source>
</evidence>
<dbReference type="RefSeq" id="WP_133542600.1">
    <property type="nucleotide sequence ID" value="NZ_SNYQ01000001.1"/>
</dbReference>
<evidence type="ECO:0000313" key="2">
    <source>
        <dbReference type="EMBL" id="TDQ59562.1"/>
    </source>
</evidence>
<dbReference type="InterPro" id="IPR007138">
    <property type="entry name" value="ABM_dom"/>
</dbReference>
<feature type="domain" description="ABM" evidence="1">
    <location>
        <begin position="2"/>
        <end position="91"/>
    </location>
</feature>
<name>A0A4R6VFD2_9PAST</name>
<dbReference type="EMBL" id="SNYQ01000001">
    <property type="protein sequence ID" value="TDQ59562.1"/>
    <property type="molecule type" value="Genomic_DNA"/>
</dbReference>
<dbReference type="Pfam" id="PF03992">
    <property type="entry name" value="ABM"/>
    <property type="match status" value="1"/>
</dbReference>
<reference evidence="2 3" key="1">
    <citation type="submission" date="2019-03" db="EMBL/GenBank/DDBJ databases">
        <title>Genomic Encyclopedia of Type Strains, Phase IV (KMG-IV): sequencing the most valuable type-strain genomes for metagenomic binning, comparative biology and taxonomic classification.</title>
        <authorList>
            <person name="Goeker M."/>
        </authorList>
    </citation>
    <scope>NUCLEOTIDE SEQUENCE [LARGE SCALE GENOMIC DNA]</scope>
    <source>
        <strain evidence="2 3">DSM 28403</strain>
    </source>
</reference>
<dbReference type="PANTHER" id="PTHR33336">
    <property type="entry name" value="QUINOL MONOOXYGENASE YGIN-RELATED"/>
    <property type="match status" value="1"/>
</dbReference>
<proteinExistence type="predicted"/>
<keyword evidence="2" id="KW-0560">Oxidoreductase</keyword>
<accession>A0A4R6VFD2</accession>
<dbReference type="InterPro" id="IPR011008">
    <property type="entry name" value="Dimeric_a/b-barrel"/>
</dbReference>
<keyword evidence="3" id="KW-1185">Reference proteome</keyword>
<dbReference type="PROSITE" id="PS51725">
    <property type="entry name" value="ABM"/>
    <property type="match status" value="1"/>
</dbReference>
<dbReference type="GO" id="GO:0004497">
    <property type="term" value="F:monooxygenase activity"/>
    <property type="evidence" value="ECO:0007669"/>
    <property type="project" value="UniProtKB-KW"/>
</dbReference>
<dbReference type="Gene3D" id="3.30.70.100">
    <property type="match status" value="1"/>
</dbReference>
<gene>
    <name evidence="2" type="ORF">EDC45_0212</name>
</gene>
<dbReference type="InterPro" id="IPR050744">
    <property type="entry name" value="AI-2_Isomerase_LsrG"/>
</dbReference>
<dbReference type="Proteomes" id="UP000295657">
    <property type="component" value="Unassembled WGS sequence"/>
</dbReference>
<dbReference type="OrthoDB" id="9812192at2"/>
<organism evidence="2 3">
    <name type="scientific">Mesocricetibacter intestinalis</name>
    <dbReference type="NCBI Taxonomy" id="1521930"/>
    <lineage>
        <taxon>Bacteria</taxon>
        <taxon>Pseudomonadati</taxon>
        <taxon>Pseudomonadota</taxon>
        <taxon>Gammaproteobacteria</taxon>
        <taxon>Pasteurellales</taxon>
        <taxon>Pasteurellaceae</taxon>
        <taxon>Mesocricetibacter</taxon>
    </lineage>
</organism>